<organism evidence="1 2">
    <name type="scientific">Acidovorax temperans</name>
    <dbReference type="NCBI Taxonomy" id="80878"/>
    <lineage>
        <taxon>Bacteria</taxon>
        <taxon>Pseudomonadati</taxon>
        <taxon>Pseudomonadota</taxon>
        <taxon>Betaproteobacteria</taxon>
        <taxon>Burkholderiales</taxon>
        <taxon>Comamonadaceae</taxon>
        <taxon>Acidovorax</taxon>
    </lineage>
</organism>
<dbReference type="EMBL" id="VFPV01000003">
    <property type="protein sequence ID" value="TQN01656.1"/>
    <property type="molecule type" value="Genomic_DNA"/>
</dbReference>
<gene>
    <name evidence="1" type="ORF">BDD18_3625</name>
</gene>
<sequence>MPGEQIPGMGPLAKSPALFSQWAIIVGFADIILRLKELNHGIR</sequence>
<name>A0A543L2V2_9BURK</name>
<dbReference type="AlphaFoldDB" id="A0A543L2V2"/>
<evidence type="ECO:0000313" key="2">
    <source>
        <dbReference type="Proteomes" id="UP000316993"/>
    </source>
</evidence>
<reference evidence="1 2" key="1">
    <citation type="submission" date="2019-06" db="EMBL/GenBank/DDBJ databases">
        <title>Genomic Encyclopedia of Archaeal and Bacterial Type Strains, Phase II (KMG-II): from individual species to whole genera.</title>
        <authorList>
            <person name="Goeker M."/>
        </authorList>
    </citation>
    <scope>NUCLEOTIDE SEQUENCE [LARGE SCALE GENOMIC DNA]</scope>
    <source>
        <strain evidence="1 2">DSM 7270</strain>
    </source>
</reference>
<comment type="caution">
    <text evidence="1">The sequence shown here is derived from an EMBL/GenBank/DDBJ whole genome shotgun (WGS) entry which is preliminary data.</text>
</comment>
<protein>
    <submittedName>
        <fullName evidence="1">Uncharacterized protein</fullName>
    </submittedName>
</protein>
<proteinExistence type="predicted"/>
<evidence type="ECO:0000313" key="1">
    <source>
        <dbReference type="EMBL" id="TQN01656.1"/>
    </source>
</evidence>
<accession>A0A543L2V2</accession>
<dbReference type="Proteomes" id="UP000316993">
    <property type="component" value="Unassembled WGS sequence"/>
</dbReference>